<reference evidence="8 9" key="1">
    <citation type="submission" date="2020-01" db="EMBL/GenBank/DDBJ databases">
        <title>Anaeroalcalibacter tamaniensis gen. nov., sp. nov., moderately halophilic strictly anaerobic fermenter bacterium from mud volcano of Taman peninsula.</title>
        <authorList>
            <person name="Frolova A."/>
            <person name="Merkel A.Y."/>
            <person name="Slobodkin A.I."/>
        </authorList>
    </citation>
    <scope>NUCLEOTIDE SEQUENCE [LARGE SCALE GENOMIC DNA]</scope>
    <source>
        <strain evidence="8 9">F-3ap</strain>
    </source>
</reference>
<dbReference type="NCBIfam" id="TIGR02937">
    <property type="entry name" value="sigma70-ECF"/>
    <property type="match status" value="1"/>
</dbReference>
<dbReference type="SUPFAM" id="SSF88946">
    <property type="entry name" value="Sigma2 domain of RNA polymerase sigma factors"/>
    <property type="match status" value="1"/>
</dbReference>
<evidence type="ECO:0000256" key="2">
    <source>
        <dbReference type="ARBA" id="ARBA00023015"/>
    </source>
</evidence>
<gene>
    <name evidence="8" type="ORF">GXN74_05805</name>
</gene>
<dbReference type="AlphaFoldDB" id="A0A7X5HV85"/>
<evidence type="ECO:0000259" key="6">
    <source>
        <dbReference type="Pfam" id="PF04542"/>
    </source>
</evidence>
<evidence type="ECO:0000313" key="8">
    <source>
        <dbReference type="EMBL" id="NDL67250.1"/>
    </source>
</evidence>
<dbReference type="PANTHER" id="PTHR43133:SF8">
    <property type="entry name" value="RNA POLYMERASE SIGMA FACTOR HI_1459-RELATED"/>
    <property type="match status" value="1"/>
</dbReference>
<evidence type="ECO:0000256" key="5">
    <source>
        <dbReference type="ARBA" id="ARBA00023163"/>
    </source>
</evidence>
<keyword evidence="2" id="KW-0805">Transcription regulation</keyword>
<name>A0A7X5HV85_9FIRM</name>
<accession>A0A7X5HV85</accession>
<keyword evidence="3" id="KW-0731">Sigma factor</keyword>
<proteinExistence type="inferred from homology"/>
<evidence type="ECO:0000256" key="3">
    <source>
        <dbReference type="ARBA" id="ARBA00023082"/>
    </source>
</evidence>
<dbReference type="Pfam" id="PF08281">
    <property type="entry name" value="Sigma70_r4_2"/>
    <property type="match status" value="1"/>
</dbReference>
<dbReference type="InterPro" id="IPR013324">
    <property type="entry name" value="RNA_pol_sigma_r3/r4-like"/>
</dbReference>
<dbReference type="InterPro" id="IPR013325">
    <property type="entry name" value="RNA_pol_sigma_r2"/>
</dbReference>
<dbReference type="InterPro" id="IPR014284">
    <property type="entry name" value="RNA_pol_sigma-70_dom"/>
</dbReference>
<dbReference type="GO" id="GO:0006352">
    <property type="term" value="P:DNA-templated transcription initiation"/>
    <property type="evidence" value="ECO:0007669"/>
    <property type="project" value="InterPro"/>
</dbReference>
<evidence type="ECO:0000259" key="7">
    <source>
        <dbReference type="Pfam" id="PF08281"/>
    </source>
</evidence>
<dbReference type="RefSeq" id="WP_162369977.1">
    <property type="nucleotide sequence ID" value="NZ_JAAEEH010000012.1"/>
</dbReference>
<keyword evidence="9" id="KW-1185">Reference proteome</keyword>
<dbReference type="Proteomes" id="UP000461585">
    <property type="component" value="Unassembled WGS sequence"/>
</dbReference>
<dbReference type="InterPro" id="IPR036388">
    <property type="entry name" value="WH-like_DNA-bd_sf"/>
</dbReference>
<dbReference type="InterPro" id="IPR013249">
    <property type="entry name" value="RNA_pol_sigma70_r4_t2"/>
</dbReference>
<dbReference type="GO" id="GO:0016987">
    <property type="term" value="F:sigma factor activity"/>
    <property type="evidence" value="ECO:0007669"/>
    <property type="project" value="UniProtKB-KW"/>
</dbReference>
<dbReference type="GO" id="GO:0003677">
    <property type="term" value="F:DNA binding"/>
    <property type="evidence" value="ECO:0007669"/>
    <property type="project" value="UniProtKB-KW"/>
</dbReference>
<sequence>MILFAQVLGEPAPPDRSKPGQPKIDETLFFRIGAGDKDAFEEFYRLTERTLYAYSLSLVHNHHDALDILQETCLKVRAAAHLYEPRGKPLAWVLTIAKNLAYSKFRRDSRMVDGESLRMEDSLDFSYVEDPEDRMVLESALTILTEEERAVVLLHAVAGVRHREVAQSLGKPLSTVLSKYYRALKKLRQHLEERGVPDEK</sequence>
<dbReference type="EMBL" id="JAAEEH010000012">
    <property type="protein sequence ID" value="NDL67250.1"/>
    <property type="molecule type" value="Genomic_DNA"/>
</dbReference>
<comment type="similarity">
    <text evidence="1">Belongs to the sigma-70 factor family. ECF subfamily.</text>
</comment>
<protein>
    <submittedName>
        <fullName evidence="8">RNA polymerase sigma factor</fullName>
    </submittedName>
</protein>
<keyword evidence="4" id="KW-0238">DNA-binding</keyword>
<dbReference type="Gene3D" id="1.10.10.10">
    <property type="entry name" value="Winged helix-like DNA-binding domain superfamily/Winged helix DNA-binding domain"/>
    <property type="match status" value="1"/>
</dbReference>
<dbReference type="InterPro" id="IPR039425">
    <property type="entry name" value="RNA_pol_sigma-70-like"/>
</dbReference>
<dbReference type="CDD" id="cd06171">
    <property type="entry name" value="Sigma70_r4"/>
    <property type="match status" value="1"/>
</dbReference>
<comment type="caution">
    <text evidence="8">The sequence shown here is derived from an EMBL/GenBank/DDBJ whole genome shotgun (WGS) entry which is preliminary data.</text>
</comment>
<dbReference type="Pfam" id="PF04542">
    <property type="entry name" value="Sigma70_r2"/>
    <property type="match status" value="1"/>
</dbReference>
<dbReference type="SUPFAM" id="SSF88659">
    <property type="entry name" value="Sigma3 and sigma4 domains of RNA polymerase sigma factors"/>
    <property type="match status" value="1"/>
</dbReference>
<dbReference type="Gene3D" id="1.10.1740.10">
    <property type="match status" value="1"/>
</dbReference>
<keyword evidence="5" id="KW-0804">Transcription</keyword>
<dbReference type="PANTHER" id="PTHR43133">
    <property type="entry name" value="RNA POLYMERASE ECF-TYPE SIGMA FACTO"/>
    <property type="match status" value="1"/>
</dbReference>
<evidence type="ECO:0000256" key="4">
    <source>
        <dbReference type="ARBA" id="ARBA00023125"/>
    </source>
</evidence>
<feature type="domain" description="RNA polymerase sigma-70 region 2" evidence="6">
    <location>
        <begin position="44"/>
        <end position="110"/>
    </location>
</feature>
<feature type="domain" description="RNA polymerase sigma factor 70 region 4 type 2" evidence="7">
    <location>
        <begin position="135"/>
        <end position="187"/>
    </location>
</feature>
<dbReference type="InterPro" id="IPR007627">
    <property type="entry name" value="RNA_pol_sigma70_r2"/>
</dbReference>
<evidence type="ECO:0000256" key="1">
    <source>
        <dbReference type="ARBA" id="ARBA00010641"/>
    </source>
</evidence>
<organism evidence="8 9">
    <name type="scientific">Anaerotalea alkaliphila</name>
    <dbReference type="NCBI Taxonomy" id="2662126"/>
    <lineage>
        <taxon>Bacteria</taxon>
        <taxon>Bacillati</taxon>
        <taxon>Bacillota</taxon>
        <taxon>Clostridia</taxon>
        <taxon>Eubacteriales</taxon>
        <taxon>Anaerotalea</taxon>
    </lineage>
</organism>
<evidence type="ECO:0000313" key="9">
    <source>
        <dbReference type="Proteomes" id="UP000461585"/>
    </source>
</evidence>